<evidence type="ECO:0000313" key="2">
    <source>
        <dbReference type="EMBL" id="MCZ8535942.1"/>
    </source>
</evidence>
<dbReference type="EMBL" id="JAMKBJ010000001">
    <property type="protein sequence ID" value="MCZ8535942.1"/>
    <property type="molecule type" value="Genomic_DNA"/>
</dbReference>
<evidence type="ECO:0000256" key="1">
    <source>
        <dbReference type="SAM" id="MobiDB-lite"/>
    </source>
</evidence>
<sequence length="118" mass="12771">MNKTKKLMAGVATSVMALGMTGCGQGEYEPSNSSLPPEPTEYDCDDWEWDENEATYYCDDSRSSHFGAYYLFGTMFSNKSALRKSPNYSSNFNKYNNVQSGGGYKSGIGSGSKGGFGG</sequence>
<dbReference type="PROSITE" id="PS51257">
    <property type="entry name" value="PROKAR_LIPOPROTEIN"/>
    <property type="match status" value="1"/>
</dbReference>
<organism evidence="2 3">
    <name type="scientific">Paenisporosarcina quisquiliarum</name>
    <dbReference type="NCBI Taxonomy" id="365346"/>
    <lineage>
        <taxon>Bacteria</taxon>
        <taxon>Bacillati</taxon>
        <taxon>Bacillota</taxon>
        <taxon>Bacilli</taxon>
        <taxon>Bacillales</taxon>
        <taxon>Caryophanaceae</taxon>
        <taxon>Paenisporosarcina</taxon>
    </lineage>
</organism>
<proteinExistence type="predicted"/>
<name>A0A9X3LDA2_9BACL</name>
<dbReference type="AlphaFoldDB" id="A0A9X3LDA2"/>
<evidence type="ECO:0008006" key="4">
    <source>
        <dbReference type="Google" id="ProtNLM"/>
    </source>
</evidence>
<feature type="region of interest" description="Disordered" evidence="1">
    <location>
        <begin position="98"/>
        <end position="118"/>
    </location>
</feature>
<dbReference type="Proteomes" id="UP001152173">
    <property type="component" value="Unassembled WGS sequence"/>
</dbReference>
<gene>
    <name evidence="2" type="ORF">M9R32_01900</name>
</gene>
<reference evidence="2" key="1">
    <citation type="submission" date="2022-05" db="EMBL/GenBank/DDBJ databases">
        <authorList>
            <person name="Colautti A."/>
            <person name="Iacumin L."/>
        </authorList>
    </citation>
    <scope>NUCLEOTIDE SEQUENCE</scope>
    <source>
        <strain evidence="2">SK 55</strain>
    </source>
</reference>
<dbReference type="RefSeq" id="WP_269925042.1">
    <property type="nucleotide sequence ID" value="NZ_JAMKBJ010000001.1"/>
</dbReference>
<protein>
    <recommendedName>
        <fullName evidence="4">Aminotransferase yhxA</fullName>
    </recommendedName>
</protein>
<keyword evidence="3" id="KW-1185">Reference proteome</keyword>
<comment type="caution">
    <text evidence="2">The sequence shown here is derived from an EMBL/GenBank/DDBJ whole genome shotgun (WGS) entry which is preliminary data.</text>
</comment>
<evidence type="ECO:0000313" key="3">
    <source>
        <dbReference type="Proteomes" id="UP001152173"/>
    </source>
</evidence>
<accession>A0A9X3LDA2</accession>
<feature type="compositionally biased region" description="Gly residues" evidence="1">
    <location>
        <begin position="100"/>
        <end position="118"/>
    </location>
</feature>